<reference evidence="2 3" key="1">
    <citation type="submission" date="2023-08" db="EMBL/GenBank/DDBJ databases">
        <title>Implementing the SeqCode for naming new Mesorhizobium species isolated from Vachellia karroo root nodules.</title>
        <authorList>
            <person name="Van Lill M."/>
        </authorList>
    </citation>
    <scope>NUCLEOTIDE SEQUENCE [LARGE SCALE GENOMIC DNA]</scope>
    <source>
        <strain evidence="2 3">VK3E</strain>
    </source>
</reference>
<organism evidence="2 3">
    <name type="scientific">Mesorhizobium australafricanum</name>
    <dbReference type="NCBI Taxonomy" id="3072311"/>
    <lineage>
        <taxon>Bacteria</taxon>
        <taxon>Pseudomonadati</taxon>
        <taxon>Pseudomonadota</taxon>
        <taxon>Alphaproteobacteria</taxon>
        <taxon>Hyphomicrobiales</taxon>
        <taxon>Phyllobacteriaceae</taxon>
        <taxon>Mesorhizobium</taxon>
    </lineage>
</organism>
<dbReference type="EMBL" id="JAVIIS010000074">
    <property type="protein sequence ID" value="MDX8443654.1"/>
    <property type="molecule type" value="Genomic_DNA"/>
</dbReference>
<evidence type="ECO:0000313" key="2">
    <source>
        <dbReference type="EMBL" id="MDX8443654.1"/>
    </source>
</evidence>
<comment type="caution">
    <text evidence="2">The sequence shown here is derived from an EMBL/GenBank/DDBJ whole genome shotgun (WGS) entry which is preliminary data.</text>
</comment>
<protein>
    <recommendedName>
        <fullName evidence="4">Transposase</fullName>
    </recommendedName>
</protein>
<sequence length="89" mass="9735">MRNHKLPKHFEGGQMARQPPGEPGQSLLAILEAERAERAAKAARLKSLRTQFLLAEADPRVSFAEEIDCTVLVAALRGCSDPRLLLSGK</sequence>
<evidence type="ECO:0000313" key="3">
    <source>
        <dbReference type="Proteomes" id="UP001272097"/>
    </source>
</evidence>
<feature type="region of interest" description="Disordered" evidence="1">
    <location>
        <begin position="1"/>
        <end position="24"/>
    </location>
</feature>
<dbReference type="Proteomes" id="UP001272097">
    <property type="component" value="Unassembled WGS sequence"/>
</dbReference>
<proteinExistence type="predicted"/>
<dbReference type="RefSeq" id="WP_320217635.1">
    <property type="nucleotide sequence ID" value="NZ_JAVIIS010000074.1"/>
</dbReference>
<gene>
    <name evidence="2" type="ORF">RFM51_29230</name>
</gene>
<evidence type="ECO:0008006" key="4">
    <source>
        <dbReference type="Google" id="ProtNLM"/>
    </source>
</evidence>
<accession>A0ABU4X5P7</accession>
<evidence type="ECO:0000256" key="1">
    <source>
        <dbReference type="SAM" id="MobiDB-lite"/>
    </source>
</evidence>
<name>A0ABU4X5P7_9HYPH</name>
<keyword evidence="3" id="KW-1185">Reference proteome</keyword>